<dbReference type="NCBIfam" id="NF033902">
    <property type="entry name" value="iso_D2_wall_anc"/>
    <property type="match status" value="1"/>
</dbReference>
<keyword evidence="2" id="KW-0732">Signal</keyword>
<keyword evidence="1" id="KW-0472">Membrane</keyword>
<feature type="transmembrane region" description="Helical" evidence="1">
    <location>
        <begin position="468"/>
        <end position="493"/>
    </location>
</feature>
<dbReference type="InterPro" id="IPR013783">
    <property type="entry name" value="Ig-like_fold"/>
</dbReference>
<evidence type="ECO:0000259" key="4">
    <source>
        <dbReference type="Pfam" id="PF17802"/>
    </source>
</evidence>
<keyword evidence="1" id="KW-1133">Transmembrane helix</keyword>
<dbReference type="NCBIfam" id="TIGR01167">
    <property type="entry name" value="LPXTG_anchor"/>
    <property type="match status" value="1"/>
</dbReference>
<dbReference type="Proteomes" id="UP001266099">
    <property type="component" value="Unassembled WGS sequence"/>
</dbReference>
<dbReference type="InterPro" id="IPR048052">
    <property type="entry name" value="FM1-like"/>
</dbReference>
<keyword evidence="6" id="KW-1185">Reference proteome</keyword>
<dbReference type="Gene3D" id="2.60.40.10">
    <property type="entry name" value="Immunoglobulins"/>
    <property type="match status" value="2"/>
</dbReference>
<protein>
    <submittedName>
        <fullName evidence="5">LPXTG-motif cell wall-anchored protein</fullName>
    </submittedName>
</protein>
<name>A0ABU1T2N9_9ACTO</name>
<evidence type="ECO:0000313" key="5">
    <source>
        <dbReference type="EMBL" id="MDR6939637.1"/>
    </source>
</evidence>
<reference evidence="5 6" key="1">
    <citation type="submission" date="2023-07" db="EMBL/GenBank/DDBJ databases">
        <title>Sequencing the genomes of 1000 actinobacteria strains.</title>
        <authorList>
            <person name="Klenk H.-P."/>
        </authorList>
    </citation>
    <scope>NUCLEOTIDE SEQUENCE [LARGE SCALE GENOMIC DNA]</scope>
    <source>
        <strain evidence="5 6">DSM 15539</strain>
    </source>
</reference>
<evidence type="ECO:0000313" key="6">
    <source>
        <dbReference type="Proteomes" id="UP001266099"/>
    </source>
</evidence>
<keyword evidence="1" id="KW-0812">Transmembrane</keyword>
<dbReference type="Gene3D" id="2.60.40.740">
    <property type="match status" value="1"/>
</dbReference>
<evidence type="ECO:0000259" key="3">
    <source>
        <dbReference type="Pfam" id="PF16555"/>
    </source>
</evidence>
<dbReference type="RefSeq" id="WP_309956463.1">
    <property type="nucleotide sequence ID" value="NZ_JAVDUJ010000001.1"/>
</dbReference>
<gene>
    <name evidence="5" type="ORF">J2S36_001180</name>
</gene>
<sequence length="500" mass="53641">MKTKQVGKKTLALIAGMFTSLALVVSAPFAFGQTGAPAPAVGAGNIDFNQTGTINIHKYANPDNTNQPVPDGTEVNPIPEGAKPVANVVFTYAKLQDIDLTTNAGWAKIKGLKVDADGTVKDAKQQPVTTGKEEKFTPTSLQGLTTKSNLELGVYLIKETFAPYTVTKPAAPFLVVLPYVAKDQWQYTVNAYPKNTVVTKDDQPVKTITKKPHFPGDKITWTINQRVPKLAEGETLKVFNISDQIPTHVEKIDSNNVTVEVKRGGAPQADITATKQVTNNNLVTVSFAPNILDKIQSGDEVVVTITGTIKENVEGNVDNQAKTTFNNRTFPSTDDPHKNPGDPLIGTPTKLAFAPLTINKKNKQQEPLTGAEFKVWPAKGQACEDPAEGAFRLVTTKTDAGQAVLQVVPGDYCVQETKAPVGYDIADEYKTAQVKTVPETTGLTLDVVNLRVQETGTELLPKLPLTGAAGAVLLSLVGTAITAIALGYGFVVLRRRSNEQ</sequence>
<dbReference type="EMBL" id="JAVDUJ010000001">
    <property type="protein sequence ID" value="MDR6939637.1"/>
    <property type="molecule type" value="Genomic_DNA"/>
</dbReference>
<feature type="domain" description="Gram-positive pilin subunit D1 N-terminal" evidence="3">
    <location>
        <begin position="50"/>
        <end position="196"/>
    </location>
</feature>
<dbReference type="InterPro" id="IPR041033">
    <property type="entry name" value="SpaA_PFL_dom_1"/>
</dbReference>
<evidence type="ECO:0000256" key="2">
    <source>
        <dbReference type="SAM" id="SignalP"/>
    </source>
</evidence>
<accession>A0ABU1T2N9</accession>
<organism evidence="5 6">
    <name type="scientific">Arcanobacterium hippocoleae</name>
    <dbReference type="NCBI Taxonomy" id="149017"/>
    <lineage>
        <taxon>Bacteria</taxon>
        <taxon>Bacillati</taxon>
        <taxon>Actinomycetota</taxon>
        <taxon>Actinomycetes</taxon>
        <taxon>Actinomycetales</taxon>
        <taxon>Actinomycetaceae</taxon>
        <taxon>Arcanobacterium</taxon>
    </lineage>
</organism>
<dbReference type="Pfam" id="PF16555">
    <property type="entry name" value="GramPos_pilinD1"/>
    <property type="match status" value="1"/>
</dbReference>
<feature type="signal peptide" evidence="2">
    <location>
        <begin position="1"/>
        <end position="22"/>
    </location>
</feature>
<comment type="caution">
    <text evidence="5">The sequence shown here is derived from an EMBL/GenBank/DDBJ whole genome shotgun (WGS) entry which is preliminary data.</text>
</comment>
<dbReference type="Pfam" id="PF17802">
    <property type="entry name" value="SpaA"/>
    <property type="match status" value="1"/>
</dbReference>
<proteinExistence type="predicted"/>
<feature type="chain" id="PRO_5047454430" evidence="2">
    <location>
        <begin position="23"/>
        <end position="500"/>
    </location>
</feature>
<feature type="domain" description="SpaA-like prealbumin fold" evidence="4">
    <location>
        <begin position="356"/>
        <end position="436"/>
    </location>
</feature>
<evidence type="ECO:0000256" key="1">
    <source>
        <dbReference type="SAM" id="Phobius"/>
    </source>
</evidence>
<dbReference type="InterPro" id="IPR032364">
    <property type="entry name" value="GramPos_pilinD1_N"/>
</dbReference>